<evidence type="ECO:0000256" key="1">
    <source>
        <dbReference type="SAM" id="MobiDB-lite"/>
    </source>
</evidence>
<proteinExistence type="predicted"/>
<dbReference type="EMBL" id="AP022572">
    <property type="protein sequence ID" value="BBX56955.1"/>
    <property type="molecule type" value="Genomic_DNA"/>
</dbReference>
<dbReference type="Proteomes" id="UP000467164">
    <property type="component" value="Chromosome"/>
</dbReference>
<name>A0A7I7LB31_9MYCO</name>
<keyword evidence="3" id="KW-1185">Reference proteome</keyword>
<evidence type="ECO:0000313" key="3">
    <source>
        <dbReference type="Proteomes" id="UP000467164"/>
    </source>
</evidence>
<accession>A0A7I7LB31</accession>
<dbReference type="RefSeq" id="WP_198967276.1">
    <property type="nucleotide sequence ID" value="NZ_AP022572.1"/>
</dbReference>
<reference evidence="2 3" key="1">
    <citation type="journal article" date="2019" name="Emerg. Microbes Infect.">
        <title>Comprehensive subspecies identification of 175 nontuberculous mycobacteria species based on 7547 genomic profiles.</title>
        <authorList>
            <person name="Matsumoto Y."/>
            <person name="Kinjo T."/>
            <person name="Motooka D."/>
            <person name="Nabeya D."/>
            <person name="Jung N."/>
            <person name="Uechi K."/>
            <person name="Horii T."/>
            <person name="Iida T."/>
            <person name="Fujita J."/>
            <person name="Nakamura S."/>
        </authorList>
    </citation>
    <scope>NUCLEOTIDE SEQUENCE [LARGE SCALE GENOMIC DNA]</scope>
    <source>
        <strain evidence="2 3">JCM 12657</strain>
    </source>
</reference>
<sequence>MVVTALLEGLHRRLHTTFKQSKFPDASNSALDSIKKAARGAAKDKAASRGDSNLDP</sequence>
<organism evidence="2 3">
    <name type="scientific">Mycobacterium shottsii</name>
    <dbReference type="NCBI Taxonomy" id="133549"/>
    <lineage>
        <taxon>Bacteria</taxon>
        <taxon>Bacillati</taxon>
        <taxon>Actinomycetota</taxon>
        <taxon>Actinomycetes</taxon>
        <taxon>Mycobacteriales</taxon>
        <taxon>Mycobacteriaceae</taxon>
        <taxon>Mycobacterium</taxon>
        <taxon>Mycobacterium ulcerans group</taxon>
    </lineage>
</organism>
<protein>
    <submittedName>
        <fullName evidence="2">Uncharacterized protein</fullName>
    </submittedName>
</protein>
<dbReference type="KEGG" id="msho:MSHO_23000"/>
<gene>
    <name evidence="2" type="ORF">MSHO_23000</name>
</gene>
<dbReference type="AlphaFoldDB" id="A0A7I7LB31"/>
<feature type="region of interest" description="Disordered" evidence="1">
    <location>
        <begin position="34"/>
        <end position="56"/>
    </location>
</feature>
<evidence type="ECO:0000313" key="2">
    <source>
        <dbReference type="EMBL" id="BBX56955.1"/>
    </source>
</evidence>